<evidence type="ECO:0000256" key="13">
    <source>
        <dbReference type="ARBA" id="ARBA00049861"/>
    </source>
</evidence>
<feature type="domain" description="CMP/dCMP-type deaminase" evidence="19">
    <location>
        <begin position="1"/>
        <end position="117"/>
    </location>
</feature>
<feature type="binding site" evidence="18">
    <location>
        <position position="69"/>
    </location>
    <ligand>
        <name>Zn(2+)</name>
        <dbReference type="ChEBI" id="CHEBI:29105"/>
        <note>catalytic</note>
    </ligand>
</feature>
<keyword evidence="9 15" id="KW-0862">Zinc</keyword>
<dbReference type="UniPathway" id="UPA00275">
    <property type="reaction ID" value="UER00401"/>
</dbReference>
<feature type="binding site" evidence="18">
    <location>
        <position position="78"/>
    </location>
    <ligand>
        <name>Zn(2+)</name>
        <dbReference type="ChEBI" id="CHEBI:29105"/>
        <note>catalytic</note>
    </ligand>
</feature>
<dbReference type="InterPro" id="IPR050765">
    <property type="entry name" value="Riboflavin_Biosynth_HTPR"/>
</dbReference>
<dbReference type="FunFam" id="3.40.140.10:FF:000025">
    <property type="entry name" value="Riboflavin biosynthesis protein RibD"/>
    <property type="match status" value="1"/>
</dbReference>
<feature type="binding site" evidence="17">
    <location>
        <begin position="289"/>
        <end position="295"/>
    </location>
    <ligand>
        <name>NADP(+)</name>
        <dbReference type="ChEBI" id="CHEBI:58349"/>
    </ligand>
</feature>
<dbReference type="Gene3D" id="3.40.430.10">
    <property type="entry name" value="Dihydrofolate Reductase, subunit A"/>
    <property type="match status" value="1"/>
</dbReference>
<feature type="binding site" evidence="17">
    <location>
        <position position="162"/>
    </location>
    <ligand>
        <name>substrate</name>
    </ligand>
</feature>
<dbReference type="CDD" id="cd01284">
    <property type="entry name" value="Riboflavin_deaminase-reductase"/>
    <property type="match status" value="1"/>
</dbReference>
<reference evidence="20 21" key="1">
    <citation type="submission" date="2019-08" db="EMBL/GenBank/DDBJ databases">
        <title>In-depth cultivation of the pig gut microbiome towards novel bacterial diversity and tailored functional studies.</title>
        <authorList>
            <person name="Wylensek D."/>
            <person name="Hitch T.C.A."/>
            <person name="Clavel T."/>
        </authorList>
    </citation>
    <scope>NUCLEOTIDE SEQUENCE [LARGE SCALE GENOMIC DNA]</scope>
    <source>
        <strain evidence="20 21">WCA-SAB-591-4A-A</strain>
    </source>
</reference>
<evidence type="ECO:0000256" key="14">
    <source>
        <dbReference type="ARBA" id="ARBA00049886"/>
    </source>
</evidence>
<name>A0A6N7XG42_9FIRM</name>
<comment type="catalytic activity">
    <reaction evidence="13 15">
        <text>5-amino-6-(5-phospho-D-ribitylamino)uracil + NADP(+) = 5-amino-6-(5-phospho-D-ribosylamino)uracil + NADPH + H(+)</text>
        <dbReference type="Rhea" id="RHEA:17845"/>
        <dbReference type="ChEBI" id="CHEBI:15378"/>
        <dbReference type="ChEBI" id="CHEBI:57783"/>
        <dbReference type="ChEBI" id="CHEBI:58349"/>
        <dbReference type="ChEBI" id="CHEBI:58421"/>
        <dbReference type="ChEBI" id="CHEBI:58453"/>
        <dbReference type="EC" id="1.1.1.193"/>
    </reaction>
</comment>
<keyword evidence="8 15" id="KW-0378">Hydrolase</keyword>
<dbReference type="Gene3D" id="3.40.140.10">
    <property type="entry name" value="Cytidine Deaminase, domain 2"/>
    <property type="match status" value="1"/>
</dbReference>
<dbReference type="EC" id="1.1.1.193" evidence="15"/>
<feature type="binding site" evidence="17">
    <location>
        <position position="215"/>
    </location>
    <ligand>
        <name>NADP(+)</name>
        <dbReference type="ChEBI" id="CHEBI:58349"/>
    </ligand>
</feature>
<evidence type="ECO:0000256" key="15">
    <source>
        <dbReference type="PIRNR" id="PIRNR006769"/>
    </source>
</evidence>
<dbReference type="GO" id="GO:0009231">
    <property type="term" value="P:riboflavin biosynthetic process"/>
    <property type="evidence" value="ECO:0007669"/>
    <property type="project" value="UniProtKB-UniPathway"/>
</dbReference>
<evidence type="ECO:0000256" key="18">
    <source>
        <dbReference type="PIRSR" id="PIRSR006769-3"/>
    </source>
</evidence>
<dbReference type="Pfam" id="PF00383">
    <property type="entry name" value="dCMP_cyt_deam_1"/>
    <property type="match status" value="1"/>
</dbReference>
<comment type="pathway">
    <text evidence="3 15">Cofactor biosynthesis; riboflavin biosynthesis; 5-amino-6-(D-ribitylamino)uracil from GTP: step 3/4.</text>
</comment>
<evidence type="ECO:0000256" key="11">
    <source>
        <dbReference type="ARBA" id="ARBA00023002"/>
    </source>
</evidence>
<dbReference type="InterPro" id="IPR016192">
    <property type="entry name" value="APOBEC/CMP_deaminase_Zn-bd"/>
</dbReference>
<comment type="cofactor">
    <cofactor evidence="15 18">
        <name>Zn(2+)</name>
        <dbReference type="ChEBI" id="CHEBI:29105"/>
    </cofactor>
    <text evidence="15 18">Binds 1 zinc ion.</text>
</comment>
<evidence type="ECO:0000256" key="5">
    <source>
        <dbReference type="ARBA" id="ARBA00007417"/>
    </source>
</evidence>
<dbReference type="AlphaFoldDB" id="A0A6N7XG42"/>
<comment type="function">
    <text evidence="1 15">Converts 2,5-diamino-6-(ribosylamino)-4(3h)-pyrimidinone 5'-phosphate into 5-amino-6-(ribosylamino)-2,4(1h,3h)-pyrimidinedione 5'-phosphate.</text>
</comment>
<dbReference type="InterPro" id="IPR016193">
    <property type="entry name" value="Cytidine_deaminase-like"/>
</dbReference>
<feature type="binding site" evidence="17">
    <location>
        <position position="164"/>
    </location>
    <ligand>
        <name>NADP(+)</name>
        <dbReference type="ChEBI" id="CHEBI:58349"/>
    </ligand>
</feature>
<keyword evidence="21" id="KW-1185">Reference proteome</keyword>
<dbReference type="PIRSF" id="PIRSF006769">
    <property type="entry name" value="RibD"/>
    <property type="match status" value="1"/>
</dbReference>
<dbReference type="GO" id="GO:0050661">
    <property type="term" value="F:NADP binding"/>
    <property type="evidence" value="ECO:0007669"/>
    <property type="project" value="InterPro"/>
</dbReference>
<feature type="binding site" evidence="17">
    <location>
        <position position="190"/>
    </location>
    <ligand>
        <name>NADP(+)</name>
        <dbReference type="ChEBI" id="CHEBI:58349"/>
    </ligand>
</feature>
<comment type="pathway">
    <text evidence="2 15">Cofactor biosynthesis; riboflavin biosynthesis; 5-amino-6-(D-ribitylamino)uracil from GTP: step 2/4.</text>
</comment>
<evidence type="ECO:0000256" key="9">
    <source>
        <dbReference type="ARBA" id="ARBA00022833"/>
    </source>
</evidence>
<evidence type="ECO:0000256" key="12">
    <source>
        <dbReference type="ARBA" id="ARBA00023268"/>
    </source>
</evidence>
<dbReference type="GO" id="GO:0008835">
    <property type="term" value="F:diaminohydroxyphosphoribosylaminopyrimidine deaminase activity"/>
    <property type="evidence" value="ECO:0007669"/>
    <property type="project" value="UniProtKB-EC"/>
</dbReference>
<evidence type="ECO:0000256" key="2">
    <source>
        <dbReference type="ARBA" id="ARBA00004882"/>
    </source>
</evidence>
<feature type="binding site" evidence="17">
    <location>
        <position position="287"/>
    </location>
    <ligand>
        <name>substrate</name>
    </ligand>
</feature>
<gene>
    <name evidence="20" type="primary">ribD</name>
    <name evidence="20" type="ORF">FYJ71_05100</name>
</gene>
<dbReference type="EMBL" id="VUNE01000002">
    <property type="protein sequence ID" value="MST62354.1"/>
    <property type="molecule type" value="Genomic_DNA"/>
</dbReference>
<dbReference type="InterPro" id="IPR002125">
    <property type="entry name" value="CMP_dCMP_dom"/>
</dbReference>
<dbReference type="PROSITE" id="PS51747">
    <property type="entry name" value="CYT_DCMP_DEAMINASES_2"/>
    <property type="match status" value="1"/>
</dbReference>
<comment type="similarity">
    <text evidence="4 15">In the N-terminal section; belongs to the cytidine and deoxycytidylate deaminase family.</text>
</comment>
<feature type="binding site" evidence="17">
    <location>
        <position position="178"/>
    </location>
    <ligand>
        <name>substrate</name>
    </ligand>
</feature>
<evidence type="ECO:0000256" key="7">
    <source>
        <dbReference type="ARBA" id="ARBA00022723"/>
    </source>
</evidence>
<organism evidence="20 21">
    <name type="scientific">Peptostreptococcus porci</name>
    <dbReference type="NCBI Taxonomy" id="2652282"/>
    <lineage>
        <taxon>Bacteria</taxon>
        <taxon>Bacillati</taxon>
        <taxon>Bacillota</taxon>
        <taxon>Clostridia</taxon>
        <taxon>Peptostreptococcales</taxon>
        <taxon>Peptostreptococcaceae</taxon>
        <taxon>Peptostreptococcus</taxon>
    </lineage>
</organism>
<evidence type="ECO:0000256" key="3">
    <source>
        <dbReference type="ARBA" id="ARBA00004910"/>
    </source>
</evidence>
<dbReference type="Proteomes" id="UP000440713">
    <property type="component" value="Unassembled WGS sequence"/>
</dbReference>
<evidence type="ECO:0000313" key="20">
    <source>
        <dbReference type="EMBL" id="MST62354.1"/>
    </source>
</evidence>
<feature type="binding site" evidence="17">
    <location>
        <position position="148"/>
    </location>
    <ligand>
        <name>NADP(+)</name>
        <dbReference type="ChEBI" id="CHEBI:58349"/>
    </ligand>
</feature>
<evidence type="ECO:0000256" key="8">
    <source>
        <dbReference type="ARBA" id="ARBA00022801"/>
    </source>
</evidence>
<evidence type="ECO:0000259" key="19">
    <source>
        <dbReference type="PROSITE" id="PS51747"/>
    </source>
</evidence>
<accession>A0A6N7XG42</accession>
<keyword evidence="12" id="KW-0511">Multifunctional enzyme</keyword>
<comment type="catalytic activity">
    <reaction evidence="14 15">
        <text>2,5-diamino-6-hydroxy-4-(5-phosphoribosylamino)-pyrimidine + H2O + H(+) = 5-amino-6-(5-phospho-D-ribosylamino)uracil + NH4(+)</text>
        <dbReference type="Rhea" id="RHEA:21868"/>
        <dbReference type="ChEBI" id="CHEBI:15377"/>
        <dbReference type="ChEBI" id="CHEBI:15378"/>
        <dbReference type="ChEBI" id="CHEBI:28938"/>
        <dbReference type="ChEBI" id="CHEBI:58453"/>
        <dbReference type="ChEBI" id="CHEBI:58614"/>
        <dbReference type="EC" id="3.5.4.26"/>
    </reaction>
</comment>
<evidence type="ECO:0000256" key="4">
    <source>
        <dbReference type="ARBA" id="ARBA00005259"/>
    </source>
</evidence>
<dbReference type="GO" id="GO:0008270">
    <property type="term" value="F:zinc ion binding"/>
    <property type="evidence" value="ECO:0007669"/>
    <property type="project" value="InterPro"/>
</dbReference>
<comment type="similarity">
    <text evidence="5 15">In the C-terminal section; belongs to the HTP reductase family.</text>
</comment>
<keyword evidence="7 15" id="KW-0479">Metal-binding</keyword>
<evidence type="ECO:0000256" key="6">
    <source>
        <dbReference type="ARBA" id="ARBA00022619"/>
    </source>
</evidence>
<dbReference type="EC" id="3.5.4.26" evidence="15"/>
<sequence>MKIALEMAEKGIGKVNPNPLVGAVIVKDNRIIGKGYHKTYGGLHAEREALKSCFENPSGATMYVTLEPCCHYGKTPPCVDAIIENGISRVVVGIRDPNPLVGGKGIDKLRKNGIAVVEGVLEAECRSLNTIFFHYIKTKTPYITLKYAMTIDGKIATKTGASRWISGEDSRINVHTDRNTYSAIMVGLNTVISDDPLLNCRLEQGNDPIRIICDTNLKTPLDSKIVKTSVDNKTIIVTKSHDEKLIKLYEDCGCDVLVQESLDNDRIDLRNLVQELGSRGIDSILLEGGSTLAWSALEAGIVDKVQAYISPKIFGGIAKTPVAGKGIDFPDNAIRLSKPKVRYFGEDILLESEVLKCLPE</sequence>
<dbReference type="PANTHER" id="PTHR38011:SF7">
    <property type="entry name" value="2,5-DIAMINO-6-RIBOSYLAMINO-4(3H)-PYRIMIDINONE 5'-PHOSPHATE REDUCTASE"/>
    <property type="match status" value="1"/>
</dbReference>
<feature type="binding site" evidence="17">
    <location>
        <position position="201"/>
    </location>
    <ligand>
        <name>substrate</name>
    </ligand>
</feature>
<feature type="binding site" evidence="17">
    <location>
        <position position="198"/>
    </location>
    <ligand>
        <name>substrate</name>
    </ligand>
</feature>
<keyword evidence="6 15" id="KW-0686">Riboflavin biosynthesis</keyword>
<dbReference type="GO" id="GO:0008703">
    <property type="term" value="F:5-amino-6-(5-phosphoribosylamino)uracil reductase activity"/>
    <property type="evidence" value="ECO:0007669"/>
    <property type="project" value="UniProtKB-EC"/>
</dbReference>
<feature type="binding site" evidence="18">
    <location>
        <position position="44"/>
    </location>
    <ligand>
        <name>Zn(2+)</name>
        <dbReference type="ChEBI" id="CHEBI:29105"/>
        <note>catalytic</note>
    </ligand>
</feature>
<dbReference type="NCBIfam" id="TIGR00326">
    <property type="entry name" value="eubact_ribD"/>
    <property type="match status" value="1"/>
</dbReference>
<comment type="caution">
    <text evidence="20">The sequence shown here is derived from an EMBL/GenBank/DDBJ whole genome shotgun (WGS) entry which is preliminary data.</text>
</comment>
<dbReference type="Pfam" id="PF01872">
    <property type="entry name" value="RibD_C"/>
    <property type="match status" value="1"/>
</dbReference>
<dbReference type="PANTHER" id="PTHR38011">
    <property type="entry name" value="DIHYDROFOLATE REDUCTASE FAMILY PROTEIN (AFU_ORTHOLOGUE AFUA_8G06820)"/>
    <property type="match status" value="1"/>
</dbReference>
<evidence type="ECO:0000313" key="21">
    <source>
        <dbReference type="Proteomes" id="UP000440713"/>
    </source>
</evidence>
<feature type="active site" description="Proton donor" evidence="16">
    <location>
        <position position="46"/>
    </location>
</feature>
<protein>
    <recommendedName>
        <fullName evidence="15">Riboflavin biosynthesis protein RibD</fullName>
    </recommendedName>
    <domain>
        <recommendedName>
            <fullName evidence="15">Diaminohydroxyphosphoribosylaminopyrimidine deaminase</fullName>
            <shortName evidence="15">DRAP deaminase</shortName>
            <ecNumber evidence="15">3.5.4.26</ecNumber>
        </recommendedName>
        <alternativeName>
            <fullName evidence="15">Riboflavin-specific deaminase</fullName>
        </alternativeName>
    </domain>
    <domain>
        <recommendedName>
            <fullName evidence="15">5-amino-6-(5-phosphoribosylamino)uracil reductase</fullName>
            <ecNumber evidence="15">1.1.1.193</ecNumber>
        </recommendedName>
        <alternativeName>
            <fullName evidence="15">HTP reductase</fullName>
        </alternativeName>
    </domain>
</protein>
<dbReference type="SUPFAM" id="SSF53927">
    <property type="entry name" value="Cytidine deaminase-like"/>
    <property type="match status" value="1"/>
</dbReference>
<keyword evidence="10 15" id="KW-0521">NADP</keyword>
<keyword evidence="11 15" id="KW-0560">Oxidoreductase</keyword>
<dbReference type="InterPro" id="IPR004794">
    <property type="entry name" value="Eubact_RibD"/>
</dbReference>
<feature type="binding site" evidence="17">
    <location>
        <position position="194"/>
    </location>
    <ligand>
        <name>NADP(+)</name>
        <dbReference type="ChEBI" id="CHEBI:58349"/>
    </ligand>
</feature>
<dbReference type="InterPro" id="IPR024072">
    <property type="entry name" value="DHFR-like_dom_sf"/>
</dbReference>
<evidence type="ECO:0000256" key="10">
    <source>
        <dbReference type="ARBA" id="ARBA00022857"/>
    </source>
</evidence>
<evidence type="ECO:0000256" key="1">
    <source>
        <dbReference type="ARBA" id="ARBA00002151"/>
    </source>
</evidence>
<dbReference type="SUPFAM" id="SSF53597">
    <property type="entry name" value="Dihydrofolate reductase-like"/>
    <property type="match status" value="1"/>
</dbReference>
<proteinExistence type="inferred from homology"/>
<dbReference type="PROSITE" id="PS00903">
    <property type="entry name" value="CYT_DCMP_DEAMINASES_1"/>
    <property type="match status" value="1"/>
</dbReference>
<dbReference type="InterPro" id="IPR011549">
    <property type="entry name" value="RibD_C"/>
</dbReference>
<dbReference type="InterPro" id="IPR002734">
    <property type="entry name" value="RibDG_C"/>
</dbReference>
<evidence type="ECO:0000256" key="17">
    <source>
        <dbReference type="PIRSR" id="PIRSR006769-2"/>
    </source>
</evidence>
<dbReference type="NCBIfam" id="TIGR00227">
    <property type="entry name" value="ribD_Cterm"/>
    <property type="match status" value="1"/>
</dbReference>
<evidence type="ECO:0000256" key="16">
    <source>
        <dbReference type="PIRSR" id="PIRSR006769-1"/>
    </source>
</evidence>